<name>A0A0M4FPP6_9BACI</name>
<keyword evidence="2" id="KW-1185">Reference proteome</keyword>
<dbReference type="AlphaFoldDB" id="A0A0M4FPP6"/>
<reference evidence="2" key="1">
    <citation type="submission" date="2015-08" db="EMBL/GenBank/DDBJ databases">
        <title>Genome sequencing project for genomic taxonomy and phylogenomics of Bacillus-like bacteria.</title>
        <authorList>
            <person name="Liu B."/>
            <person name="Wang J."/>
            <person name="Zhu Y."/>
            <person name="Liu G."/>
            <person name="Chen Q."/>
            <person name="Chen Z."/>
            <person name="Lan J."/>
            <person name="Che J."/>
            <person name="Ge C."/>
            <person name="Shi H."/>
            <person name="Pan Z."/>
            <person name="Liu X."/>
        </authorList>
    </citation>
    <scope>NUCLEOTIDE SEQUENCE [LARGE SCALE GENOMIC DNA]</scope>
    <source>
        <strain evidence="2">FJAT-4402</strain>
    </source>
</reference>
<protein>
    <recommendedName>
        <fullName evidence="3">Peptidyl-prolyl cis-trans isomerase</fullName>
    </recommendedName>
</protein>
<gene>
    <name evidence="1" type="ORF">AM592_04535</name>
</gene>
<dbReference type="RefSeq" id="WP_053602685.1">
    <property type="nucleotide sequence ID" value="NZ_CP012600.1"/>
</dbReference>
<organism evidence="1 2">
    <name type="scientific">Bacillus gobiensis</name>
    <dbReference type="NCBI Taxonomy" id="1441095"/>
    <lineage>
        <taxon>Bacteria</taxon>
        <taxon>Bacillati</taxon>
        <taxon>Bacillota</taxon>
        <taxon>Bacilli</taxon>
        <taxon>Bacillales</taxon>
        <taxon>Bacillaceae</taxon>
        <taxon>Bacillus</taxon>
    </lineage>
</organism>
<evidence type="ECO:0008006" key="3">
    <source>
        <dbReference type="Google" id="ProtNLM"/>
    </source>
</evidence>
<sequence>MSVISMKGNIKYAITLDPGVWIFDDRKFLFNQDLVTKKPAIDSEIEAIDQERQIREGNILPPTLQSEKKYKKQKMLEGTFAIYFEPFLNNAEPNPTATTCIFHSVDGKHSFSLEEAGKLLFCFCKNGKPLRKGGPIHVYSADGIEPITNVTEIVII</sequence>
<dbReference type="EMBL" id="CP012600">
    <property type="protein sequence ID" value="ALC80934.1"/>
    <property type="molecule type" value="Genomic_DNA"/>
</dbReference>
<dbReference type="PATRIC" id="fig|1441095.3.peg.999"/>
<proteinExistence type="predicted"/>
<accession>A0A0M4FPP6</accession>
<dbReference type="OrthoDB" id="2404998at2"/>
<evidence type="ECO:0000313" key="1">
    <source>
        <dbReference type="EMBL" id="ALC80934.1"/>
    </source>
</evidence>
<evidence type="ECO:0000313" key="2">
    <source>
        <dbReference type="Proteomes" id="UP000067625"/>
    </source>
</evidence>
<dbReference type="STRING" id="1441095.AM592_04535"/>
<reference evidence="1 2" key="2">
    <citation type="journal article" date="2016" name="Int. J. Syst. Evol. Microbiol.">
        <title>Bacillus gobiensis sp. nov., isolated from a soil sample.</title>
        <authorList>
            <person name="Liu B."/>
            <person name="Liu G.H."/>
            <person name="Cetin S."/>
            <person name="Schumann P."/>
            <person name="Pan Z.Z."/>
            <person name="Chen Q.Q."/>
        </authorList>
    </citation>
    <scope>NUCLEOTIDE SEQUENCE [LARGE SCALE GENOMIC DNA]</scope>
    <source>
        <strain evidence="1 2">FJAT-4402</strain>
    </source>
</reference>
<dbReference type="Proteomes" id="UP000067625">
    <property type="component" value="Chromosome"/>
</dbReference>